<dbReference type="AlphaFoldDB" id="A0AAV7L0K4"/>
<proteinExistence type="predicted"/>
<dbReference type="Proteomes" id="UP001066276">
    <property type="component" value="Chromosome 12"/>
</dbReference>
<dbReference type="Pfam" id="PF00078">
    <property type="entry name" value="RVT_1"/>
    <property type="match status" value="1"/>
</dbReference>
<dbReference type="PANTHER" id="PTHR31635:SF196">
    <property type="entry name" value="REVERSE TRANSCRIPTASE DOMAIN-CONTAINING PROTEIN-RELATED"/>
    <property type="match status" value="1"/>
</dbReference>
<protein>
    <recommendedName>
        <fullName evidence="1">Reverse transcriptase domain-containing protein</fullName>
    </recommendedName>
</protein>
<dbReference type="InterPro" id="IPR043502">
    <property type="entry name" value="DNA/RNA_pol_sf"/>
</dbReference>
<dbReference type="InterPro" id="IPR000477">
    <property type="entry name" value="RT_dom"/>
</dbReference>
<evidence type="ECO:0000259" key="1">
    <source>
        <dbReference type="PROSITE" id="PS50878"/>
    </source>
</evidence>
<sequence length="1001" mass="112800">MPRTLSDHAPCMLRLLPTRGPFPAFSWRLPPQALLDGAFREEIRTDITDYFERNEGSVDTEATLWEAFKAVIRGQCIARRPGVLKAIRGTLVALEADIKRLESTFLEVGESEVAGLLKAKLLEYEEEALREVRFLGKYAETRRYGEGGRPGKVLANMIRPPRPAKYVHELRTIDGELLHDKENIVGAFSKFYSRIYTNTQDECPEGLTSYLDSIALAWLNNNHREYMDLPIDAGDVAQVIRSLPPDRAPGPDGLTTAFYKAYVDELSPRLLAVYEEALERGVLPATMHEALIIKLLKPDKPADDLNSYRPLSLINVDVKILAKLLAIRVQPMLLMVALPDQSGFIPGRATSHNLRTIFAALHYLHPEVSAAAVFLDATKAFDTIEWPYLFHILKRMGFSALLLRKIRLLYTLPTARVRVNGLISEPFPVLRGTRQGCPLSPLLFAIAMEPLAARIRQHHTARGIGFSSRNLLISLYADDVTLYLTNPADNLDPILREFVRFEGYAGITINWSKSVIFPLTDGTAEGYDVAERESETMGFPAPITNWADRVDKNDSLPKFLYLFVNIPIPLTAHFFTTLRSCLVELVWAGGQARVAWDTLTLPLRQGGLGAPDIKLYALCAQAQFLHFWSHPVPFQPHVAVERDVVAPLPLGVAICAKARRPRADVDTARMLQWVWEELRRRAGVPLLYAPSLPLLHNPMLPCVDDGIAGHLIDRMHLRTLADLFPNGKFMPPPEPVEGGTVPFSELFLYHKLRAACRTLFEGFPDAPPVFTALEAVVGSPSPRKLVTRIYRQMQNMTLGVAPKSMLYWNEELQPEISEEQWEFCCGQLAELSPNYKLRLIHFKYLHRFYRTPISLKRMGLRETDECWRCGSASASFLHIAWSCPRLKGYWSQVFVSVNQIVGRSDVPSPLLGLLGYVRDTPPTERRLHALLLLFAKRRVAIHWGRQRVPAVRDWLADVTYGHTQLTTFWELMPAASRPVTFGIRLCAGLGNTRAGNQKKIP</sequence>
<keyword evidence="3" id="KW-1185">Reference proteome</keyword>
<dbReference type="CDD" id="cd01650">
    <property type="entry name" value="RT_nLTR_like"/>
    <property type="match status" value="1"/>
</dbReference>
<name>A0AAV7L0K4_PLEWA</name>
<dbReference type="PANTHER" id="PTHR31635">
    <property type="entry name" value="REVERSE TRANSCRIPTASE DOMAIN-CONTAINING PROTEIN-RELATED"/>
    <property type="match status" value="1"/>
</dbReference>
<gene>
    <name evidence="2" type="ORF">NDU88_002190</name>
</gene>
<reference evidence="2" key="1">
    <citation type="journal article" date="2022" name="bioRxiv">
        <title>Sequencing and chromosome-scale assembly of the giantPleurodeles waltlgenome.</title>
        <authorList>
            <person name="Brown T."/>
            <person name="Elewa A."/>
            <person name="Iarovenko S."/>
            <person name="Subramanian E."/>
            <person name="Araus A.J."/>
            <person name="Petzold A."/>
            <person name="Susuki M."/>
            <person name="Suzuki K.-i.T."/>
            <person name="Hayashi T."/>
            <person name="Toyoda A."/>
            <person name="Oliveira C."/>
            <person name="Osipova E."/>
            <person name="Leigh N.D."/>
            <person name="Simon A."/>
            <person name="Yun M.H."/>
        </authorList>
    </citation>
    <scope>NUCLEOTIDE SEQUENCE</scope>
    <source>
        <strain evidence="2">20211129_DDA</strain>
        <tissue evidence="2">Liver</tissue>
    </source>
</reference>
<comment type="caution">
    <text evidence="2">The sequence shown here is derived from an EMBL/GenBank/DDBJ whole genome shotgun (WGS) entry which is preliminary data.</text>
</comment>
<accession>A0AAV7L0K4</accession>
<feature type="domain" description="Reverse transcriptase" evidence="1">
    <location>
        <begin position="276"/>
        <end position="541"/>
    </location>
</feature>
<evidence type="ECO:0000313" key="3">
    <source>
        <dbReference type="Proteomes" id="UP001066276"/>
    </source>
</evidence>
<dbReference type="EMBL" id="JANPWB010000016">
    <property type="protein sequence ID" value="KAJ1082018.1"/>
    <property type="molecule type" value="Genomic_DNA"/>
</dbReference>
<evidence type="ECO:0000313" key="2">
    <source>
        <dbReference type="EMBL" id="KAJ1082018.1"/>
    </source>
</evidence>
<organism evidence="2 3">
    <name type="scientific">Pleurodeles waltl</name>
    <name type="common">Iberian ribbed newt</name>
    <dbReference type="NCBI Taxonomy" id="8319"/>
    <lineage>
        <taxon>Eukaryota</taxon>
        <taxon>Metazoa</taxon>
        <taxon>Chordata</taxon>
        <taxon>Craniata</taxon>
        <taxon>Vertebrata</taxon>
        <taxon>Euteleostomi</taxon>
        <taxon>Amphibia</taxon>
        <taxon>Batrachia</taxon>
        <taxon>Caudata</taxon>
        <taxon>Salamandroidea</taxon>
        <taxon>Salamandridae</taxon>
        <taxon>Pleurodelinae</taxon>
        <taxon>Pleurodeles</taxon>
    </lineage>
</organism>
<dbReference type="PROSITE" id="PS50878">
    <property type="entry name" value="RT_POL"/>
    <property type="match status" value="1"/>
</dbReference>
<dbReference type="SUPFAM" id="SSF56672">
    <property type="entry name" value="DNA/RNA polymerases"/>
    <property type="match status" value="1"/>
</dbReference>